<dbReference type="EC" id="1.-.-.-" evidence="4"/>
<reference evidence="4 5" key="1">
    <citation type="submission" date="2024-02" db="EMBL/GenBank/DDBJ databases">
        <title>Full genome sequence of Nocardioides kribbensis.</title>
        <authorList>
            <person name="Poletto B.L."/>
            <person name="Silva G."/>
            <person name="Galante D."/>
            <person name="Campos K.R."/>
            <person name="Santos M.B.N."/>
            <person name="Sacchi C.T."/>
        </authorList>
    </citation>
    <scope>NUCLEOTIDE SEQUENCE [LARGE SCALE GENOMIC DNA]</scope>
    <source>
        <strain evidence="4 5">O4R</strain>
    </source>
</reference>
<dbReference type="PRINTS" id="PR00757">
    <property type="entry name" value="AMINEOXDASEF"/>
</dbReference>
<dbReference type="RefSeq" id="WP_349804500.1">
    <property type="nucleotide sequence ID" value="NZ_JBEGDP010000008.1"/>
</dbReference>
<evidence type="ECO:0000259" key="3">
    <source>
        <dbReference type="Pfam" id="PF01593"/>
    </source>
</evidence>
<name>A0ABV1NYA1_9ACTN</name>
<dbReference type="GO" id="GO:0016491">
    <property type="term" value="F:oxidoreductase activity"/>
    <property type="evidence" value="ECO:0007669"/>
    <property type="project" value="UniProtKB-KW"/>
</dbReference>
<organism evidence="4 5">
    <name type="scientific">Nocardioides kribbensis</name>
    <dbReference type="NCBI Taxonomy" id="305517"/>
    <lineage>
        <taxon>Bacteria</taxon>
        <taxon>Bacillati</taxon>
        <taxon>Actinomycetota</taxon>
        <taxon>Actinomycetes</taxon>
        <taxon>Propionibacteriales</taxon>
        <taxon>Nocardioidaceae</taxon>
        <taxon>Nocardioides</taxon>
    </lineage>
</organism>
<comment type="cofactor">
    <cofactor evidence="1">
        <name>FAD</name>
        <dbReference type="ChEBI" id="CHEBI:57692"/>
    </cofactor>
</comment>
<dbReference type="Gene3D" id="3.50.50.60">
    <property type="entry name" value="FAD/NAD(P)-binding domain"/>
    <property type="match status" value="1"/>
</dbReference>
<accession>A0ABV1NYA1</accession>
<dbReference type="Proteomes" id="UP001482520">
    <property type="component" value="Unassembled WGS sequence"/>
</dbReference>
<dbReference type="InterPro" id="IPR036188">
    <property type="entry name" value="FAD/NAD-bd_sf"/>
</dbReference>
<evidence type="ECO:0000256" key="2">
    <source>
        <dbReference type="ARBA" id="ARBA00023002"/>
    </source>
</evidence>
<evidence type="ECO:0000313" key="4">
    <source>
        <dbReference type="EMBL" id="MEQ7847500.1"/>
    </source>
</evidence>
<feature type="domain" description="Amine oxidase" evidence="3">
    <location>
        <begin position="31"/>
        <end position="437"/>
    </location>
</feature>
<evidence type="ECO:0000256" key="1">
    <source>
        <dbReference type="ARBA" id="ARBA00001974"/>
    </source>
</evidence>
<comment type="caution">
    <text evidence="4">The sequence shown here is derived from an EMBL/GenBank/DDBJ whole genome shotgun (WGS) entry which is preliminary data.</text>
</comment>
<dbReference type="Pfam" id="PF01593">
    <property type="entry name" value="Amino_oxidase"/>
    <property type="match status" value="1"/>
</dbReference>
<dbReference type="InterPro" id="IPR001613">
    <property type="entry name" value="Flavin_amine_oxidase"/>
</dbReference>
<dbReference type="InterPro" id="IPR002937">
    <property type="entry name" value="Amino_oxidase"/>
</dbReference>
<dbReference type="PANTHER" id="PTHR42841">
    <property type="entry name" value="AMINE OXIDASE"/>
    <property type="match status" value="1"/>
</dbReference>
<keyword evidence="5" id="KW-1185">Reference proteome</keyword>
<evidence type="ECO:0000313" key="5">
    <source>
        <dbReference type="Proteomes" id="UP001482520"/>
    </source>
</evidence>
<keyword evidence="2 4" id="KW-0560">Oxidoreductase</keyword>
<sequence>MTPAGTAAEATGAGAAATASETDVLVVGAGLAGLRCARVLTDAGLDVQVWEAGDAVGGRIRTDVVDGHRCDRGFQLLNPAYAAVRAWVDAPALGLQSFGAGVVAGTDEGRLLLGDPLRATRTLPSTLRHVAPRALDVLPLARWAAPLLRHPAGRHLAHHLTSGGDTDLRTALDRAGVHGLLRRVLDRFLSGVVLDDSTSSAFALLLLRSFLTGVPGLPAQGMQALPEQLAAPLGARVRLAHRVERVGPAGPRGVLVEGPAGSVRARRVVVATDGVDAAGLTALEPVRTRGVVTTWFATDEPVGLRSATEARMLHVDAREVPAGPLVNTAVVSAAAPTYAPEGSHLVQGSALLRRGTAPATDGEIRRHAGLLLGVDTSSWRVVVRHEVEHALPAQPAPLAARRRQALDSGVVVCGDHRDTASIQGALVSGDRAARTVLTDL</sequence>
<dbReference type="SUPFAM" id="SSF51905">
    <property type="entry name" value="FAD/NAD(P)-binding domain"/>
    <property type="match status" value="1"/>
</dbReference>
<dbReference type="EMBL" id="JBEGDP010000008">
    <property type="protein sequence ID" value="MEQ7847500.1"/>
    <property type="molecule type" value="Genomic_DNA"/>
</dbReference>
<gene>
    <name evidence="4" type="ORF">V6R90_09445</name>
</gene>
<protein>
    <submittedName>
        <fullName evidence="4">NAD(P)/FAD-dependent oxidoreductase</fullName>
        <ecNumber evidence="4">1.-.-.-</ecNumber>
    </submittedName>
</protein>
<proteinExistence type="predicted"/>